<keyword evidence="6" id="KW-0808">Transferase</keyword>
<keyword evidence="7" id="KW-0479">Metal-binding</keyword>
<dbReference type="GO" id="GO:0035556">
    <property type="term" value="P:intracellular signal transduction"/>
    <property type="evidence" value="ECO:0007669"/>
    <property type="project" value="TreeGrafter"/>
</dbReference>
<reference evidence="18 19" key="1">
    <citation type="journal article" date="2013" name="Curr. Biol.">
        <title>Shared signatures of parasitism and phylogenomics unite Cryptomycota and microsporidia.</title>
        <authorList>
            <person name="James T.Y."/>
            <person name="Pelin A."/>
            <person name="Bonen L."/>
            <person name="Ahrendt S."/>
            <person name="Sain D."/>
            <person name="Corradi N."/>
            <person name="Stajich J.E."/>
        </authorList>
    </citation>
    <scope>NUCLEOTIDE SEQUENCE [LARGE SCALE GENOMIC DNA]</scope>
    <source>
        <strain evidence="18 19">CSF55</strain>
    </source>
</reference>
<evidence type="ECO:0000256" key="6">
    <source>
        <dbReference type="ARBA" id="ARBA00022679"/>
    </source>
</evidence>
<keyword evidence="8 15" id="KW-0547">Nucleotide-binding</keyword>
<dbReference type="PROSITE" id="PS00108">
    <property type="entry name" value="PROTEIN_KINASE_ST"/>
    <property type="match status" value="1"/>
</dbReference>
<dbReference type="InterPro" id="IPR017441">
    <property type="entry name" value="Protein_kinase_ATP_BS"/>
</dbReference>
<evidence type="ECO:0000313" key="18">
    <source>
        <dbReference type="EMBL" id="EPZ32903.1"/>
    </source>
</evidence>
<dbReference type="HOGENOM" id="CLU_000288_1_2_1"/>
<dbReference type="OMA" id="AYHYGSE"/>
<dbReference type="Gene3D" id="3.30.200.20">
    <property type="entry name" value="Phosphorylase Kinase, domain 1"/>
    <property type="match status" value="1"/>
</dbReference>
<comment type="similarity">
    <text evidence="3">Belongs to the protein kinase superfamily. CAMK Ser/Thr protein kinase family. LKB1 subfamily.</text>
</comment>
<dbReference type="InterPro" id="IPR000719">
    <property type="entry name" value="Prot_kinase_dom"/>
</dbReference>
<dbReference type="GO" id="GO:0005737">
    <property type="term" value="C:cytoplasm"/>
    <property type="evidence" value="ECO:0007669"/>
    <property type="project" value="TreeGrafter"/>
</dbReference>
<evidence type="ECO:0000256" key="11">
    <source>
        <dbReference type="ARBA" id="ARBA00022842"/>
    </source>
</evidence>
<dbReference type="OrthoDB" id="68483at2759"/>
<evidence type="ECO:0000256" key="7">
    <source>
        <dbReference type="ARBA" id="ARBA00022723"/>
    </source>
</evidence>
<dbReference type="PANTHER" id="PTHR24346:SF94">
    <property type="entry name" value="NON-SPECIFIC SERINE_THREONINE PROTEIN KINASE"/>
    <property type="match status" value="1"/>
</dbReference>
<evidence type="ECO:0000313" key="19">
    <source>
        <dbReference type="Proteomes" id="UP000030755"/>
    </source>
</evidence>
<comment type="catalytic activity">
    <reaction evidence="14">
        <text>L-seryl-[protein] + ATP = O-phospho-L-seryl-[protein] + ADP + H(+)</text>
        <dbReference type="Rhea" id="RHEA:17989"/>
        <dbReference type="Rhea" id="RHEA-COMP:9863"/>
        <dbReference type="Rhea" id="RHEA-COMP:11604"/>
        <dbReference type="ChEBI" id="CHEBI:15378"/>
        <dbReference type="ChEBI" id="CHEBI:29999"/>
        <dbReference type="ChEBI" id="CHEBI:30616"/>
        <dbReference type="ChEBI" id="CHEBI:83421"/>
        <dbReference type="ChEBI" id="CHEBI:456216"/>
        <dbReference type="EC" id="2.7.11.1"/>
    </reaction>
</comment>
<evidence type="ECO:0000256" key="14">
    <source>
        <dbReference type="ARBA" id="ARBA00048679"/>
    </source>
</evidence>
<comment type="cofactor">
    <cofactor evidence="2">
        <name>Mg(2+)</name>
        <dbReference type="ChEBI" id="CHEBI:18420"/>
    </cofactor>
</comment>
<evidence type="ECO:0000256" key="16">
    <source>
        <dbReference type="RuleBase" id="RU000304"/>
    </source>
</evidence>
<keyword evidence="10 15" id="KW-0067">ATP-binding</keyword>
<dbReference type="PANTHER" id="PTHR24346">
    <property type="entry name" value="MAP/MICROTUBULE AFFINITY-REGULATING KINASE"/>
    <property type="match status" value="1"/>
</dbReference>
<evidence type="ECO:0000256" key="3">
    <source>
        <dbReference type="ARBA" id="ARBA00009985"/>
    </source>
</evidence>
<protein>
    <recommendedName>
        <fullName evidence="4">non-specific serine/threonine protein kinase</fullName>
        <ecNumber evidence="4">2.7.11.1</ecNumber>
    </recommendedName>
</protein>
<dbReference type="EMBL" id="KE561096">
    <property type="protein sequence ID" value="EPZ32903.1"/>
    <property type="molecule type" value="Genomic_DNA"/>
</dbReference>
<dbReference type="PROSITE" id="PS00107">
    <property type="entry name" value="PROTEIN_KINASE_ATP"/>
    <property type="match status" value="1"/>
</dbReference>
<dbReference type="InterPro" id="IPR008271">
    <property type="entry name" value="Ser/Thr_kinase_AS"/>
</dbReference>
<keyword evidence="19" id="KW-1185">Reference proteome</keyword>
<dbReference type="Pfam" id="PF00069">
    <property type="entry name" value="Pkinase"/>
    <property type="match status" value="1"/>
</dbReference>
<dbReference type="EC" id="2.7.11.1" evidence="4"/>
<comment type="catalytic activity">
    <reaction evidence="13">
        <text>L-threonyl-[protein] + ATP = O-phospho-L-threonyl-[protein] + ADP + H(+)</text>
        <dbReference type="Rhea" id="RHEA:46608"/>
        <dbReference type="Rhea" id="RHEA-COMP:11060"/>
        <dbReference type="Rhea" id="RHEA-COMP:11605"/>
        <dbReference type="ChEBI" id="CHEBI:15378"/>
        <dbReference type="ChEBI" id="CHEBI:30013"/>
        <dbReference type="ChEBI" id="CHEBI:30616"/>
        <dbReference type="ChEBI" id="CHEBI:61977"/>
        <dbReference type="ChEBI" id="CHEBI:456216"/>
        <dbReference type="EC" id="2.7.11.1"/>
    </reaction>
</comment>
<proteinExistence type="inferred from homology"/>
<evidence type="ECO:0000256" key="9">
    <source>
        <dbReference type="ARBA" id="ARBA00022777"/>
    </source>
</evidence>
<dbReference type="PROSITE" id="PS50011">
    <property type="entry name" value="PROTEIN_KINASE_DOM"/>
    <property type="match status" value="1"/>
</dbReference>
<dbReference type="SMART" id="SM00220">
    <property type="entry name" value="S_TKc"/>
    <property type="match status" value="1"/>
</dbReference>
<evidence type="ECO:0000259" key="17">
    <source>
        <dbReference type="PROSITE" id="PS50011"/>
    </source>
</evidence>
<dbReference type="InterPro" id="IPR011009">
    <property type="entry name" value="Kinase-like_dom_sf"/>
</dbReference>
<keyword evidence="12" id="KW-0464">Manganese</keyword>
<evidence type="ECO:0000256" key="15">
    <source>
        <dbReference type="PROSITE-ProRule" id="PRU10141"/>
    </source>
</evidence>
<dbReference type="Gene3D" id="1.10.510.10">
    <property type="entry name" value="Transferase(Phosphotransferase) domain 1"/>
    <property type="match status" value="1"/>
</dbReference>
<feature type="binding site" evidence="15">
    <location>
        <position position="78"/>
    </location>
    <ligand>
        <name>ATP</name>
        <dbReference type="ChEBI" id="CHEBI:30616"/>
    </ligand>
</feature>
<dbReference type="FunFam" id="3.30.200.20:FF:000235">
    <property type="entry name" value="serine/threonine-protein kinase STK11"/>
    <property type="match status" value="1"/>
</dbReference>
<dbReference type="FunFam" id="1.10.510.10:FF:000571">
    <property type="entry name" value="Maternal embryonic leucine zipper kinase"/>
    <property type="match status" value="1"/>
</dbReference>
<keyword evidence="9 18" id="KW-0418">Kinase</keyword>
<dbReference type="Proteomes" id="UP000030755">
    <property type="component" value="Unassembled WGS sequence"/>
</dbReference>
<evidence type="ECO:0000256" key="1">
    <source>
        <dbReference type="ARBA" id="ARBA00001936"/>
    </source>
</evidence>
<keyword evidence="5 16" id="KW-0723">Serine/threonine-protein kinase</keyword>
<dbReference type="GO" id="GO:0004674">
    <property type="term" value="F:protein serine/threonine kinase activity"/>
    <property type="evidence" value="ECO:0007669"/>
    <property type="project" value="UniProtKB-KW"/>
</dbReference>
<organism evidence="18 19">
    <name type="scientific">Rozella allomycis (strain CSF55)</name>
    <dbReference type="NCBI Taxonomy" id="988480"/>
    <lineage>
        <taxon>Eukaryota</taxon>
        <taxon>Fungi</taxon>
        <taxon>Fungi incertae sedis</taxon>
        <taxon>Cryptomycota</taxon>
        <taxon>Cryptomycota incertae sedis</taxon>
        <taxon>Rozella</taxon>
    </lineage>
</organism>
<dbReference type="AlphaFoldDB" id="A0A075ARN4"/>
<name>A0A075ARN4_ROZAC</name>
<dbReference type="STRING" id="988480.A0A075ARN4"/>
<dbReference type="SUPFAM" id="SSF56112">
    <property type="entry name" value="Protein kinase-like (PK-like)"/>
    <property type="match status" value="1"/>
</dbReference>
<evidence type="ECO:0000256" key="12">
    <source>
        <dbReference type="ARBA" id="ARBA00023211"/>
    </source>
</evidence>
<evidence type="ECO:0000256" key="13">
    <source>
        <dbReference type="ARBA" id="ARBA00047899"/>
    </source>
</evidence>
<evidence type="ECO:0000256" key="8">
    <source>
        <dbReference type="ARBA" id="ARBA00022741"/>
    </source>
</evidence>
<keyword evidence="11" id="KW-0460">Magnesium</keyword>
<evidence type="ECO:0000256" key="4">
    <source>
        <dbReference type="ARBA" id="ARBA00012513"/>
    </source>
</evidence>
<evidence type="ECO:0000256" key="10">
    <source>
        <dbReference type="ARBA" id="ARBA00022840"/>
    </source>
</evidence>
<gene>
    <name evidence="18" type="ORF">O9G_002821</name>
</gene>
<dbReference type="GO" id="GO:0005524">
    <property type="term" value="F:ATP binding"/>
    <property type="evidence" value="ECO:0007669"/>
    <property type="project" value="UniProtKB-UniRule"/>
</dbReference>
<sequence>MSSDTETESIGAHLVDFSQYDSTFFIQKMDSADILYLPQQKEAKMVGQYLLGDAIGEGSYGKVKEGFDSDTLQRVAIKIMKTKKLRKIPGGEENVKREISLLKRLKHNNIVKLLEVLYNDEKQKMYVVLEYCAGQLQTIIDKAPEKKLPLSQIQHYLIQLVEGVGYLHSKSVIHRDIKPQNLLIAVDGTLKISDFGVADELDMFSPSDICGASAGTPAYQPPEIASGKDEFSGTKVDVWSIGVTFYHMLTGKYPFEGENVYTLYENIANSPLVIPTEFDSLITSLLAGMLNKDPDSRMSINDLANHPWLRITIPKSLNEIPIYNACVYKSSDFLNSESVISDTTVIPYLRKIFPDMKSAVEKPTLAVIPDMNEDDTNGEYTLTTSESKDERLHSGILSYESIAVSKRIKSFITEVAIPRKATARRSFKT</sequence>
<evidence type="ECO:0000256" key="5">
    <source>
        <dbReference type="ARBA" id="ARBA00022527"/>
    </source>
</evidence>
<comment type="cofactor">
    <cofactor evidence="1">
        <name>Mn(2+)</name>
        <dbReference type="ChEBI" id="CHEBI:29035"/>
    </cofactor>
</comment>
<evidence type="ECO:0000256" key="2">
    <source>
        <dbReference type="ARBA" id="ARBA00001946"/>
    </source>
</evidence>
<accession>A0A075ARN4</accession>
<dbReference type="GO" id="GO:0046872">
    <property type="term" value="F:metal ion binding"/>
    <property type="evidence" value="ECO:0007669"/>
    <property type="project" value="UniProtKB-KW"/>
</dbReference>
<feature type="domain" description="Protein kinase" evidence="17">
    <location>
        <begin position="49"/>
        <end position="309"/>
    </location>
</feature>